<dbReference type="GeneTree" id="ENSGT00940000155517"/>
<dbReference type="Ensembl" id="ENSEBUT00000018740.1">
    <property type="protein sequence ID" value="ENSEBUP00000018164.1"/>
    <property type="gene ID" value="ENSEBUG00000011345.1"/>
</dbReference>
<reference evidence="2" key="2">
    <citation type="submission" date="2025-09" db="UniProtKB">
        <authorList>
            <consortium name="Ensembl"/>
        </authorList>
    </citation>
    <scope>IDENTIFICATION</scope>
</reference>
<proteinExistence type="predicted"/>
<organism evidence="2 3">
    <name type="scientific">Eptatretus burgeri</name>
    <name type="common">Inshore hagfish</name>
    <dbReference type="NCBI Taxonomy" id="7764"/>
    <lineage>
        <taxon>Eukaryota</taxon>
        <taxon>Metazoa</taxon>
        <taxon>Chordata</taxon>
        <taxon>Craniata</taxon>
        <taxon>Vertebrata</taxon>
        <taxon>Cyclostomata</taxon>
        <taxon>Myxini</taxon>
        <taxon>Myxiniformes</taxon>
        <taxon>Myxinidae</taxon>
        <taxon>Eptatretinae</taxon>
        <taxon>Eptatretus</taxon>
    </lineage>
</organism>
<dbReference type="PANTHER" id="PTHR13429">
    <property type="entry name" value="FERM DOMAIN (PROTEIN4.1-EZRIN-RADIXIN-MOESIN) FAMILY"/>
    <property type="match status" value="1"/>
</dbReference>
<dbReference type="PROSITE" id="PS50057">
    <property type="entry name" value="FERM_3"/>
    <property type="match status" value="1"/>
</dbReference>
<evidence type="ECO:0000313" key="2">
    <source>
        <dbReference type="Ensembl" id="ENSEBUP00000018164.1"/>
    </source>
</evidence>
<evidence type="ECO:0000313" key="3">
    <source>
        <dbReference type="Proteomes" id="UP000694388"/>
    </source>
</evidence>
<dbReference type="AlphaFoldDB" id="A0A8C4QQ71"/>
<dbReference type="InterPro" id="IPR011993">
    <property type="entry name" value="PH-like_dom_sf"/>
</dbReference>
<sequence length="455" mass="52474">MSVRLTFHNNRLMQDRRRVRVSLPDGEDLSLIIGVRATAKQLFTQVCDLLHIKDGQLFGLCVHTNKERVFMNPQEKLTKYCPKEWKKEASKGIDHFGPPFHVHFEVQYFVENGKLIGDKVGRYFYHWQLRRRVLTSQCGHREEAYFLLAACALQADLGPFRTECHHGVYFRPQDYFPYWVIKKRGHDYITQHMPGMHRELAEMSAATARLRYIRQAAQLEDVPVHYFLLYKEKKDFEATLILALTLKGIQIFQKSGEERQLIYDFPWFNVGKLIFLGKKFELEPDGLPSARRLTAYTGSTCRSRSLLHLLSSSHRLHMACQPLLQKLRHAEQAEEVEMMVDDPLEFPHLVETDVEDDSTVADAPYIYVTQKDLDSRCISPEGLVVKMMDCHKPQSPLLFARGGSVRVFPTSGLLEAQLRRSSLRNLRPTIAPPKPPTGSVHLSLLNDDSLPEFVV</sequence>
<dbReference type="InterPro" id="IPR000299">
    <property type="entry name" value="FERM_domain"/>
</dbReference>
<dbReference type="SMART" id="SM01196">
    <property type="entry name" value="FERM_C"/>
    <property type="match status" value="1"/>
</dbReference>
<accession>A0A8C4QQ71</accession>
<feature type="domain" description="FERM" evidence="1">
    <location>
        <begin position="17"/>
        <end position="321"/>
    </location>
</feature>
<dbReference type="OMA" id="IDISMEM"/>
<dbReference type="Pfam" id="PF09380">
    <property type="entry name" value="FERM_C"/>
    <property type="match status" value="1"/>
</dbReference>
<dbReference type="Proteomes" id="UP000694388">
    <property type="component" value="Unplaced"/>
</dbReference>
<dbReference type="InterPro" id="IPR014352">
    <property type="entry name" value="FERM/acyl-CoA-bd_prot_sf"/>
</dbReference>
<dbReference type="Gene3D" id="3.10.20.90">
    <property type="entry name" value="Phosphatidylinositol 3-kinase Catalytic Subunit, Chain A, domain 1"/>
    <property type="match status" value="1"/>
</dbReference>
<dbReference type="InterPro" id="IPR029071">
    <property type="entry name" value="Ubiquitin-like_domsf"/>
</dbReference>
<dbReference type="GO" id="GO:0035332">
    <property type="term" value="P:positive regulation of hippo signaling"/>
    <property type="evidence" value="ECO:0007669"/>
    <property type="project" value="TreeGrafter"/>
</dbReference>
<dbReference type="Gene3D" id="1.20.80.10">
    <property type="match status" value="1"/>
</dbReference>
<dbReference type="InterPro" id="IPR035963">
    <property type="entry name" value="FERM_2"/>
</dbReference>
<dbReference type="GO" id="GO:0098592">
    <property type="term" value="C:cytoplasmic side of apical plasma membrane"/>
    <property type="evidence" value="ECO:0007669"/>
    <property type="project" value="TreeGrafter"/>
</dbReference>
<dbReference type="SUPFAM" id="SSF47031">
    <property type="entry name" value="Second domain of FERM"/>
    <property type="match status" value="1"/>
</dbReference>
<dbReference type="SMART" id="SM00295">
    <property type="entry name" value="B41"/>
    <property type="match status" value="1"/>
</dbReference>
<dbReference type="SUPFAM" id="SSF54236">
    <property type="entry name" value="Ubiquitin-like"/>
    <property type="match status" value="1"/>
</dbReference>
<dbReference type="InterPro" id="IPR018979">
    <property type="entry name" value="FERM_N"/>
</dbReference>
<dbReference type="InterPro" id="IPR047145">
    <property type="entry name" value="FRMD6-like"/>
</dbReference>
<keyword evidence="3" id="KW-1185">Reference proteome</keyword>
<dbReference type="InterPro" id="IPR019749">
    <property type="entry name" value="Band_41_domain"/>
</dbReference>
<dbReference type="SUPFAM" id="SSF50729">
    <property type="entry name" value="PH domain-like"/>
    <property type="match status" value="1"/>
</dbReference>
<dbReference type="InterPro" id="IPR018980">
    <property type="entry name" value="FERM_PH-like_C"/>
</dbReference>
<dbReference type="PANTHER" id="PTHR13429:SF11">
    <property type="entry name" value="FERM DOMAIN-CONTAINING PROTEIN 6"/>
    <property type="match status" value="1"/>
</dbReference>
<dbReference type="Pfam" id="PF09379">
    <property type="entry name" value="FERM_N"/>
    <property type="match status" value="1"/>
</dbReference>
<name>A0A8C4QQ71_EPTBU</name>
<dbReference type="Pfam" id="PF00373">
    <property type="entry name" value="FERM_M"/>
    <property type="match status" value="1"/>
</dbReference>
<protein>
    <submittedName>
        <fullName evidence="2">FERM domain containing 6</fullName>
    </submittedName>
</protein>
<dbReference type="InterPro" id="IPR019748">
    <property type="entry name" value="FERM_central"/>
</dbReference>
<dbReference type="Gene3D" id="2.30.29.30">
    <property type="entry name" value="Pleckstrin-homology domain (PH domain)/Phosphotyrosine-binding domain (PTB)"/>
    <property type="match status" value="1"/>
</dbReference>
<dbReference type="CDD" id="cd14473">
    <property type="entry name" value="FERM_B-lobe"/>
    <property type="match status" value="1"/>
</dbReference>
<evidence type="ECO:0000259" key="1">
    <source>
        <dbReference type="PROSITE" id="PS50057"/>
    </source>
</evidence>
<reference evidence="2" key="1">
    <citation type="submission" date="2025-08" db="UniProtKB">
        <authorList>
            <consortium name="Ensembl"/>
        </authorList>
    </citation>
    <scope>IDENTIFICATION</scope>
</reference>